<evidence type="ECO:0000313" key="1">
    <source>
        <dbReference type="EMBL" id="QES87908.1"/>
    </source>
</evidence>
<protein>
    <submittedName>
        <fullName evidence="1">Phosphoribosylpyrophosphate synthetase</fullName>
    </submittedName>
</protein>
<organism evidence="1 2">
    <name type="scientific">Rhizosphaericola mali</name>
    <dbReference type="NCBI Taxonomy" id="2545455"/>
    <lineage>
        <taxon>Bacteria</taxon>
        <taxon>Pseudomonadati</taxon>
        <taxon>Bacteroidota</taxon>
        <taxon>Chitinophagia</taxon>
        <taxon>Chitinophagales</taxon>
        <taxon>Chitinophagaceae</taxon>
        <taxon>Rhizosphaericola</taxon>
    </lineage>
</organism>
<dbReference type="RefSeq" id="WP_131328795.1">
    <property type="nucleotide sequence ID" value="NZ_CP044016.1"/>
</dbReference>
<gene>
    <name evidence="1" type="ORF">E0W69_004265</name>
</gene>
<evidence type="ECO:0000313" key="2">
    <source>
        <dbReference type="Proteomes" id="UP000292424"/>
    </source>
</evidence>
<dbReference type="KEGG" id="arac:E0W69_004265"/>
<accession>A0A5P2FZS1</accession>
<keyword evidence="2" id="KW-1185">Reference proteome</keyword>
<dbReference type="Proteomes" id="UP000292424">
    <property type="component" value="Chromosome"/>
</dbReference>
<name>A0A5P2FZS1_9BACT</name>
<proteinExistence type="predicted"/>
<dbReference type="OrthoDB" id="8418771at2"/>
<reference evidence="1 2" key="1">
    <citation type="submission" date="2019-09" db="EMBL/GenBank/DDBJ databases">
        <title>Complete genome sequence of Arachidicoccus sp. B3-10 isolated from apple orchard soil.</title>
        <authorList>
            <person name="Kim H.S."/>
            <person name="Han K.-I."/>
            <person name="Suh M.K."/>
            <person name="Lee K.C."/>
            <person name="Eom M.K."/>
            <person name="Kim J.-S."/>
            <person name="Kang S.W."/>
            <person name="Sin Y."/>
            <person name="Lee J.-S."/>
        </authorList>
    </citation>
    <scope>NUCLEOTIDE SEQUENCE [LARGE SCALE GENOMIC DNA]</scope>
    <source>
        <strain evidence="1 2">B3-10</strain>
    </source>
</reference>
<dbReference type="AlphaFoldDB" id="A0A5P2FZS1"/>
<sequence>MPIHEYNNLVDALNDLKARGFDLDFNLAFDKIKCVENEICLAPSQFEIVETYRFEGASNPDDSSILYAITSNDGTMKGTLISAYGVYSDESIDTSIIEKLTVNYNIK</sequence>
<dbReference type="EMBL" id="CP044016">
    <property type="protein sequence ID" value="QES87908.1"/>
    <property type="molecule type" value="Genomic_DNA"/>
</dbReference>